<evidence type="ECO:0000256" key="2">
    <source>
        <dbReference type="ARBA" id="ARBA00006706"/>
    </source>
</evidence>
<dbReference type="KEGG" id="mas:Mahau_1953"/>
<evidence type="ECO:0000256" key="6">
    <source>
        <dbReference type="RuleBase" id="RU004466"/>
    </source>
</evidence>
<reference evidence="8" key="1">
    <citation type="submission" date="2010-11" db="EMBL/GenBank/DDBJ databases">
        <title>The complete genome of Mahella australiensis DSM 15567.</title>
        <authorList>
            <consortium name="US DOE Joint Genome Institute (JGI-PGF)"/>
            <person name="Lucas S."/>
            <person name="Copeland A."/>
            <person name="Lapidus A."/>
            <person name="Bruce D."/>
            <person name="Goodwin L."/>
            <person name="Pitluck S."/>
            <person name="Kyrpides N."/>
            <person name="Mavromatis K."/>
            <person name="Pagani I."/>
            <person name="Ivanova N."/>
            <person name="Teshima H."/>
            <person name="Brettin T."/>
            <person name="Detter J.C."/>
            <person name="Han C."/>
            <person name="Tapia R."/>
            <person name="Land M."/>
            <person name="Hauser L."/>
            <person name="Markowitz V."/>
            <person name="Cheng J.-F."/>
            <person name="Hugenholtz P."/>
            <person name="Woyke T."/>
            <person name="Wu D."/>
            <person name="Spring S."/>
            <person name="Pukall R."/>
            <person name="Steenblock K."/>
            <person name="Schneider S."/>
            <person name="Klenk H.-P."/>
            <person name="Eisen J.A."/>
        </authorList>
    </citation>
    <scope>NUCLEOTIDE SEQUENCE [LARGE SCALE GENOMIC DNA]</scope>
    <source>
        <strain evidence="8">DSM 15567 / CIP 107919 / 50-1 BON</strain>
    </source>
</reference>
<accession>F4A1S9</accession>
<evidence type="ECO:0000256" key="3">
    <source>
        <dbReference type="ARBA" id="ARBA00022679"/>
    </source>
</evidence>
<dbReference type="InterPro" id="IPR000092">
    <property type="entry name" value="Polyprenyl_synt"/>
</dbReference>
<dbReference type="EMBL" id="CP002360">
    <property type="protein sequence ID" value="AEE97129.1"/>
    <property type="molecule type" value="Genomic_DNA"/>
</dbReference>
<evidence type="ECO:0000256" key="5">
    <source>
        <dbReference type="ARBA" id="ARBA00022842"/>
    </source>
</evidence>
<dbReference type="SFLD" id="SFLDS00005">
    <property type="entry name" value="Isoprenoid_Synthase_Type_I"/>
    <property type="match status" value="1"/>
</dbReference>
<comment type="cofactor">
    <cofactor evidence="1">
        <name>Mg(2+)</name>
        <dbReference type="ChEBI" id="CHEBI:18420"/>
    </cofactor>
</comment>
<keyword evidence="5" id="KW-0460">Magnesium</keyword>
<dbReference type="PROSITE" id="PS00444">
    <property type="entry name" value="POLYPRENYL_SYNTHASE_2"/>
    <property type="match status" value="1"/>
</dbReference>
<dbReference type="PANTHER" id="PTHR12001">
    <property type="entry name" value="GERANYLGERANYL PYROPHOSPHATE SYNTHASE"/>
    <property type="match status" value="1"/>
</dbReference>
<dbReference type="AlphaFoldDB" id="F4A1S9"/>
<keyword evidence="3 6" id="KW-0808">Transferase</keyword>
<dbReference type="HOGENOM" id="CLU_014015_2_0_9"/>
<dbReference type="InterPro" id="IPR008949">
    <property type="entry name" value="Isoprenoid_synthase_dom_sf"/>
</dbReference>
<reference evidence="7 8" key="2">
    <citation type="journal article" date="2011" name="Stand. Genomic Sci.">
        <title>Complete genome sequence of Mahella australiensis type strain (50-1 BON).</title>
        <authorList>
            <person name="Sikorski J."/>
            <person name="Teshima H."/>
            <person name="Nolan M."/>
            <person name="Lucas S."/>
            <person name="Hammon N."/>
            <person name="Deshpande S."/>
            <person name="Cheng J.F."/>
            <person name="Pitluck S."/>
            <person name="Liolios K."/>
            <person name="Pagani I."/>
            <person name="Ivanova N."/>
            <person name="Huntemann M."/>
            <person name="Mavromatis K."/>
            <person name="Ovchinikova G."/>
            <person name="Pati A."/>
            <person name="Tapia R."/>
            <person name="Han C."/>
            <person name="Goodwin L."/>
            <person name="Chen A."/>
            <person name="Palaniappan K."/>
            <person name="Land M."/>
            <person name="Hauser L."/>
            <person name="Ngatchou-Djao O.D."/>
            <person name="Rohde M."/>
            <person name="Pukall R."/>
            <person name="Spring S."/>
            <person name="Abt B."/>
            <person name="Goker M."/>
            <person name="Detter J.C."/>
            <person name="Woyke T."/>
            <person name="Bristow J."/>
            <person name="Markowitz V."/>
            <person name="Hugenholtz P."/>
            <person name="Eisen J.A."/>
            <person name="Kyrpides N.C."/>
            <person name="Klenk H.P."/>
            <person name="Lapidus A."/>
        </authorList>
    </citation>
    <scope>NUCLEOTIDE SEQUENCE [LARGE SCALE GENOMIC DNA]</scope>
    <source>
        <strain evidence="8">DSM 15567 / CIP 107919 / 50-1 BON</strain>
    </source>
</reference>
<gene>
    <name evidence="7" type="ordered locus">Mahau_1953</name>
</gene>
<dbReference type="Pfam" id="PF00348">
    <property type="entry name" value="polyprenyl_synt"/>
    <property type="match status" value="1"/>
</dbReference>
<proteinExistence type="inferred from homology"/>
<dbReference type="Gene3D" id="1.10.600.10">
    <property type="entry name" value="Farnesyl Diphosphate Synthase"/>
    <property type="match status" value="1"/>
</dbReference>
<evidence type="ECO:0000313" key="8">
    <source>
        <dbReference type="Proteomes" id="UP000008457"/>
    </source>
</evidence>
<dbReference type="GO" id="GO:0004659">
    <property type="term" value="F:prenyltransferase activity"/>
    <property type="evidence" value="ECO:0007669"/>
    <property type="project" value="InterPro"/>
</dbReference>
<dbReference type="OrthoDB" id="9805316at2"/>
<dbReference type="SUPFAM" id="SSF48576">
    <property type="entry name" value="Terpenoid synthases"/>
    <property type="match status" value="1"/>
</dbReference>
<organism evidence="7 8">
    <name type="scientific">Mahella australiensis (strain DSM 15567 / CIP 107919 / 50-1 BON)</name>
    <dbReference type="NCBI Taxonomy" id="697281"/>
    <lineage>
        <taxon>Bacteria</taxon>
        <taxon>Bacillati</taxon>
        <taxon>Bacillota</taxon>
        <taxon>Clostridia</taxon>
        <taxon>Thermoanaerobacterales</taxon>
        <taxon>Thermoanaerobacterales Family IV. Incertae Sedis</taxon>
        <taxon>Mahella</taxon>
    </lineage>
</organism>
<dbReference type="RefSeq" id="WP_013781557.1">
    <property type="nucleotide sequence ID" value="NC_015520.1"/>
</dbReference>
<dbReference type="GO" id="GO:0046872">
    <property type="term" value="F:metal ion binding"/>
    <property type="evidence" value="ECO:0007669"/>
    <property type="project" value="UniProtKB-KW"/>
</dbReference>
<dbReference type="eggNOG" id="COG0142">
    <property type="taxonomic scope" value="Bacteria"/>
</dbReference>
<evidence type="ECO:0000256" key="4">
    <source>
        <dbReference type="ARBA" id="ARBA00022723"/>
    </source>
</evidence>
<evidence type="ECO:0000313" key="7">
    <source>
        <dbReference type="EMBL" id="AEE97129.1"/>
    </source>
</evidence>
<dbReference type="InterPro" id="IPR033749">
    <property type="entry name" value="Polyprenyl_synt_CS"/>
</dbReference>
<dbReference type="PROSITE" id="PS00723">
    <property type="entry name" value="POLYPRENYL_SYNTHASE_1"/>
    <property type="match status" value="1"/>
</dbReference>
<dbReference type="STRING" id="697281.Mahau_1953"/>
<comment type="similarity">
    <text evidence="2 6">Belongs to the FPP/GGPP synthase family.</text>
</comment>
<dbReference type="Proteomes" id="UP000008457">
    <property type="component" value="Chromosome"/>
</dbReference>
<sequence>MPAFELYTDDIKQDMDSVDNYIKRALKTHQRLLSDVINQLAGSGGKRLRPLMVILSSRFGGYKRDEIIHLAAAIEILHMATLVHDDIIDDAPIRRGEPTVQSRWGKDVAVFTGDFLFSTVFSLLSKEVSFDDLYEVSRVVKQICEGEVDQYQHRYNTAVSVRSYLRRIRHKTADLFALSCVIGAKRAGCSKPIYNALENFGMDFGMVFQIIDDILDFEGQQEELGKPAGADFEEGVYTLPLIYALDTKYRLPLLDVLNKDRYDASDVEAVKAMVKAAGGIEKARSIANNFAAKAVEDIKLLPDNEHKRIMLAILNESVERRY</sequence>
<dbReference type="CDD" id="cd00685">
    <property type="entry name" value="Trans_IPPS_HT"/>
    <property type="match status" value="1"/>
</dbReference>
<dbReference type="GO" id="GO:0008299">
    <property type="term" value="P:isoprenoid biosynthetic process"/>
    <property type="evidence" value="ECO:0007669"/>
    <property type="project" value="InterPro"/>
</dbReference>
<name>F4A1S9_MAHA5</name>
<evidence type="ECO:0000256" key="1">
    <source>
        <dbReference type="ARBA" id="ARBA00001946"/>
    </source>
</evidence>
<protein>
    <submittedName>
        <fullName evidence="7">Polyprenyl synthetase</fullName>
    </submittedName>
</protein>
<keyword evidence="4" id="KW-0479">Metal-binding</keyword>
<dbReference type="PANTHER" id="PTHR12001:SF69">
    <property type="entry name" value="ALL TRANS-POLYPRENYL-DIPHOSPHATE SYNTHASE PDSS1"/>
    <property type="match status" value="1"/>
</dbReference>
<keyword evidence="8" id="KW-1185">Reference proteome</keyword>